<dbReference type="EMBL" id="FWFD01000007">
    <property type="protein sequence ID" value="SLM85148.1"/>
    <property type="molecule type" value="Genomic_DNA"/>
</dbReference>
<evidence type="ECO:0000313" key="3">
    <source>
        <dbReference type="Proteomes" id="UP000195918"/>
    </source>
</evidence>
<dbReference type="Proteomes" id="UP000195918">
    <property type="component" value="Unassembled WGS sequence"/>
</dbReference>
<evidence type="ECO:0000313" key="2">
    <source>
        <dbReference type="EMBL" id="SLM85148.1"/>
    </source>
</evidence>
<dbReference type="InterPro" id="IPR056906">
    <property type="entry name" value="ORF2/G2P_dom"/>
</dbReference>
<dbReference type="Pfam" id="PF23343">
    <property type="entry name" value="REP_ORF2-G2P"/>
    <property type="match status" value="1"/>
</dbReference>
<keyword evidence="3" id="KW-1185">Reference proteome</keyword>
<sequence>MKDKPFIFRDTQVKAYRYGDTVEMTTSNGKHSNPIRKLNSDEFLDLRTGEIRLYNKQAVNRSDNLKAVKRTFVKLRRLVGNNFFGGSTELWVTLTYRENMTNPETAYEDFGAFMKTLRRKYPNILYISVIEPQARGSWHYHVLLKNDAPIFIENEYIAKIWKKGFTRTKRIKSSDKLGNYLTAYLTNLDFNEIDSDLDETNKSIIKGARLHLYPKGIRIYRKSRKIKHPETITAKKDIVLKKYQIENKEADFSTKSTHKMPIGEITYITEFYDNISDFGQKKDANEPASFDIIS</sequence>
<dbReference type="AlphaFoldDB" id="A0A1X6WLL7"/>
<evidence type="ECO:0000259" key="1">
    <source>
        <dbReference type="Pfam" id="PF23343"/>
    </source>
</evidence>
<protein>
    <recommendedName>
        <fullName evidence="1">Replication-associated protein ORF2/G2P domain-containing protein</fullName>
    </recommendedName>
</protein>
<name>A0A1X6WLL7_9ENTE</name>
<dbReference type="RefSeq" id="WP_256958402.1">
    <property type="nucleotide sequence ID" value="NZ_FWFD01000007.1"/>
</dbReference>
<organism evidence="2 3">
    <name type="scientific">Vagococcus fluvialis bH819</name>
    <dbReference type="NCBI Taxonomy" id="1255619"/>
    <lineage>
        <taxon>Bacteria</taxon>
        <taxon>Bacillati</taxon>
        <taxon>Bacillota</taxon>
        <taxon>Bacilli</taxon>
        <taxon>Lactobacillales</taxon>
        <taxon>Enterococcaceae</taxon>
        <taxon>Vagococcus</taxon>
    </lineage>
</organism>
<gene>
    <name evidence="2" type="ORF">FM121_03555</name>
</gene>
<reference evidence="3" key="1">
    <citation type="submission" date="2017-02" db="EMBL/GenBank/DDBJ databases">
        <authorList>
            <person name="Dridi B."/>
        </authorList>
    </citation>
    <scope>NUCLEOTIDE SEQUENCE [LARGE SCALE GENOMIC DNA]</scope>
    <source>
        <strain evidence="3">bH819</strain>
    </source>
</reference>
<proteinExistence type="predicted"/>
<accession>A0A1X6WLL7</accession>
<feature type="domain" description="Replication-associated protein ORF2/G2P" evidence="1">
    <location>
        <begin position="90"/>
        <end position="187"/>
    </location>
</feature>